<proteinExistence type="predicted"/>
<keyword evidence="2" id="KW-1185">Reference proteome</keyword>
<protein>
    <recommendedName>
        <fullName evidence="3">STAS/SEC14 domain-containing protein</fullName>
    </recommendedName>
</protein>
<reference evidence="1 2" key="1">
    <citation type="submission" date="2019-02" db="EMBL/GenBank/DDBJ databases">
        <authorList>
            <person name="Goldberg S.R."/>
            <person name="Haltli B.A."/>
            <person name="Correa H."/>
            <person name="Russell K.G."/>
        </authorList>
    </citation>
    <scope>NUCLEOTIDE SEQUENCE [LARGE SCALE GENOMIC DNA]</scope>
    <source>
        <strain evidence="1 2">JCM 16186</strain>
    </source>
</reference>
<evidence type="ECO:0000313" key="1">
    <source>
        <dbReference type="EMBL" id="MTI27835.1"/>
    </source>
</evidence>
<dbReference type="Proteomes" id="UP000798808">
    <property type="component" value="Unassembled WGS sequence"/>
</dbReference>
<dbReference type="EMBL" id="SMLW01000644">
    <property type="protein sequence ID" value="MTI27835.1"/>
    <property type="molecule type" value="Genomic_DNA"/>
</dbReference>
<sequence length="133" mass="15430">MDIELMNEPYARVLYDPEKYIGKIIWQGNPKQEEYKKPFLVLLDWAQKGNVVSRFLSDTRNQGVVSPENRKWFEAEMVPASINAGCKRSAVITSGNVFKRYYLNMILAVVNKFDMPFKIVQDEESAIAFLMEK</sequence>
<accession>A0ABW9RVK6</accession>
<name>A0ABW9RVK6_9BACT</name>
<organism evidence="1 2">
    <name type="scientific">Fulvivirga kasyanovii</name>
    <dbReference type="NCBI Taxonomy" id="396812"/>
    <lineage>
        <taxon>Bacteria</taxon>
        <taxon>Pseudomonadati</taxon>
        <taxon>Bacteroidota</taxon>
        <taxon>Cytophagia</taxon>
        <taxon>Cytophagales</taxon>
        <taxon>Fulvivirgaceae</taxon>
        <taxon>Fulvivirga</taxon>
    </lineage>
</organism>
<evidence type="ECO:0008006" key="3">
    <source>
        <dbReference type="Google" id="ProtNLM"/>
    </source>
</evidence>
<evidence type="ECO:0000313" key="2">
    <source>
        <dbReference type="Proteomes" id="UP000798808"/>
    </source>
</evidence>
<comment type="caution">
    <text evidence="1">The sequence shown here is derived from an EMBL/GenBank/DDBJ whole genome shotgun (WGS) entry which is preliminary data.</text>
</comment>
<gene>
    <name evidence="1" type="ORF">E1163_22960</name>
</gene>
<dbReference type="RefSeq" id="WP_155174833.1">
    <property type="nucleotide sequence ID" value="NZ_BAAAFL010000055.1"/>
</dbReference>